<keyword evidence="6 8" id="KW-1133">Transmembrane helix</keyword>
<feature type="transmembrane region" description="Helical" evidence="8">
    <location>
        <begin position="248"/>
        <end position="268"/>
    </location>
</feature>
<keyword evidence="4" id="KW-1003">Cell membrane</keyword>
<comment type="subcellular location">
    <subcellularLocation>
        <location evidence="1">Cell membrane</location>
        <topology evidence="1">Multi-pass membrane protein</topology>
    </subcellularLocation>
</comment>
<dbReference type="Pfam" id="PF03595">
    <property type="entry name" value="SLAC1"/>
    <property type="match status" value="1"/>
</dbReference>
<evidence type="ECO:0000256" key="8">
    <source>
        <dbReference type="SAM" id="Phobius"/>
    </source>
</evidence>
<feature type="transmembrane region" description="Helical" evidence="8">
    <location>
        <begin position="141"/>
        <end position="161"/>
    </location>
</feature>
<evidence type="ECO:0000256" key="1">
    <source>
        <dbReference type="ARBA" id="ARBA00004651"/>
    </source>
</evidence>
<evidence type="ECO:0000256" key="7">
    <source>
        <dbReference type="ARBA" id="ARBA00023136"/>
    </source>
</evidence>
<keyword evidence="5 8" id="KW-0812">Transmembrane</keyword>
<feature type="transmembrane region" description="Helical" evidence="8">
    <location>
        <begin position="308"/>
        <end position="328"/>
    </location>
</feature>
<feature type="transmembrane region" description="Helical" evidence="8">
    <location>
        <begin position="173"/>
        <end position="202"/>
    </location>
</feature>
<organism evidence="9 10">
    <name type="scientific">Nitrosospira multiformis</name>
    <dbReference type="NCBI Taxonomy" id="1231"/>
    <lineage>
        <taxon>Bacteria</taxon>
        <taxon>Pseudomonadati</taxon>
        <taxon>Pseudomonadota</taxon>
        <taxon>Betaproteobacteria</taxon>
        <taxon>Nitrosomonadales</taxon>
        <taxon>Nitrosomonadaceae</taxon>
        <taxon>Nitrosospira</taxon>
    </lineage>
</organism>
<feature type="transmembrane region" description="Helical" evidence="8">
    <location>
        <begin position="214"/>
        <end position="236"/>
    </location>
</feature>
<dbReference type="PANTHER" id="PTHR31686">
    <property type="match status" value="1"/>
</dbReference>
<sequence>MSRYRAIITNGVRNFHPAYFAMVMATGIVSLAFEAMGFSAIAKALFVLNLIFYLALCIVLVARMTFFLPDLKADFLTLRRAWLFLTFVVGTNTVGMQLFVFEHATVLAASLWLVALIGWFICIYSVVVNLVSARSKPIHEIVSGATLLVAVGTVSVALLAIHLLDAMATPPGYVYFAVGAFWTFGFLLYLVIVSLVTYCLFFRRFELANWDAPYWICMGAAAIITLAGADFVTHLPLLPAWNGVRECALWMTLFAWAVGTVWIPYQVIMDIRKFMRVGIAGPVPLCVKVFPWSRLALGRQYQVYDPPAWSRVFPMGMYTACTLALAKAAGNESLAVIPHYWGWFALLIWALTLMGTLRSLIGAFASE</sequence>
<evidence type="ECO:0000313" key="9">
    <source>
        <dbReference type="EMBL" id="SEN96410.1"/>
    </source>
</evidence>
<evidence type="ECO:0000256" key="3">
    <source>
        <dbReference type="ARBA" id="ARBA00022448"/>
    </source>
</evidence>
<dbReference type="CDD" id="cd09319">
    <property type="entry name" value="TDT_like_1"/>
    <property type="match status" value="1"/>
</dbReference>
<proteinExistence type="inferred from homology"/>
<evidence type="ECO:0000313" key="10">
    <source>
        <dbReference type="Proteomes" id="UP000183898"/>
    </source>
</evidence>
<name>A0A1H8KU15_9PROT</name>
<accession>A0A1H8KU15</accession>
<evidence type="ECO:0000256" key="4">
    <source>
        <dbReference type="ARBA" id="ARBA00022475"/>
    </source>
</evidence>
<comment type="similarity">
    <text evidence="2">Belongs to the tellurite-resistance/dicarboxylate transporter (TDT) family.</text>
</comment>
<dbReference type="PANTHER" id="PTHR31686:SF1">
    <property type="entry name" value="SULFITE EFFLUX PUMP SSU1"/>
    <property type="match status" value="1"/>
</dbReference>
<feature type="transmembrane region" description="Helical" evidence="8">
    <location>
        <begin position="81"/>
        <end position="100"/>
    </location>
</feature>
<keyword evidence="7 8" id="KW-0472">Membrane</keyword>
<feature type="transmembrane region" description="Helical" evidence="8">
    <location>
        <begin position="340"/>
        <end position="361"/>
    </location>
</feature>
<dbReference type="Gene3D" id="1.50.10.150">
    <property type="entry name" value="Voltage-dependent anion channel"/>
    <property type="match status" value="1"/>
</dbReference>
<dbReference type="RefSeq" id="WP_074747162.1">
    <property type="nucleotide sequence ID" value="NZ_FOCT01000009.1"/>
</dbReference>
<dbReference type="AlphaFoldDB" id="A0A1H8KU15"/>
<reference evidence="9 10" key="1">
    <citation type="submission" date="2016-10" db="EMBL/GenBank/DDBJ databases">
        <authorList>
            <person name="de Groot N.N."/>
        </authorList>
    </citation>
    <scope>NUCLEOTIDE SEQUENCE [LARGE SCALE GENOMIC DNA]</scope>
    <source>
        <strain evidence="9 10">Nl18</strain>
    </source>
</reference>
<protein>
    <submittedName>
        <fullName evidence="9">Tellurite resistance protein TehA</fullName>
    </submittedName>
</protein>
<evidence type="ECO:0000256" key="5">
    <source>
        <dbReference type="ARBA" id="ARBA00022692"/>
    </source>
</evidence>
<feature type="transmembrane region" description="Helical" evidence="8">
    <location>
        <begin position="20"/>
        <end position="41"/>
    </location>
</feature>
<gene>
    <name evidence="9" type="ORF">SAMN05216404_10954</name>
</gene>
<keyword evidence="3" id="KW-0813">Transport</keyword>
<dbReference type="InterPro" id="IPR038665">
    <property type="entry name" value="Voltage-dep_anion_channel_sf"/>
</dbReference>
<dbReference type="GO" id="GO:0000319">
    <property type="term" value="F:sulfite transmembrane transporter activity"/>
    <property type="evidence" value="ECO:0007669"/>
    <property type="project" value="TreeGrafter"/>
</dbReference>
<dbReference type="InterPro" id="IPR051629">
    <property type="entry name" value="Sulfite_efflux_TDT"/>
</dbReference>
<dbReference type="GO" id="GO:0005886">
    <property type="term" value="C:plasma membrane"/>
    <property type="evidence" value="ECO:0007669"/>
    <property type="project" value="UniProtKB-SubCell"/>
</dbReference>
<feature type="transmembrane region" description="Helical" evidence="8">
    <location>
        <begin position="106"/>
        <end position="129"/>
    </location>
</feature>
<dbReference type="EMBL" id="FOCT01000009">
    <property type="protein sequence ID" value="SEN96410.1"/>
    <property type="molecule type" value="Genomic_DNA"/>
</dbReference>
<evidence type="ECO:0000256" key="6">
    <source>
        <dbReference type="ARBA" id="ARBA00022989"/>
    </source>
</evidence>
<dbReference type="Proteomes" id="UP000183898">
    <property type="component" value="Unassembled WGS sequence"/>
</dbReference>
<dbReference type="InterPro" id="IPR004695">
    <property type="entry name" value="SLAC1/Mae1/Ssu1/TehA"/>
</dbReference>
<evidence type="ECO:0000256" key="2">
    <source>
        <dbReference type="ARBA" id="ARBA00008566"/>
    </source>
</evidence>
<feature type="transmembrane region" description="Helical" evidence="8">
    <location>
        <begin position="47"/>
        <end position="69"/>
    </location>
</feature>